<dbReference type="Pfam" id="PF00970">
    <property type="entry name" value="FAD_binding_6"/>
    <property type="match status" value="1"/>
</dbReference>
<feature type="domain" description="FAD-binding FR-type" evidence="5">
    <location>
        <begin position="36"/>
        <end position="137"/>
    </location>
</feature>
<evidence type="ECO:0000256" key="4">
    <source>
        <dbReference type="SAM" id="MobiDB-lite"/>
    </source>
</evidence>
<accession>I0B6I7</accession>
<keyword evidence="3" id="KW-0411">Iron-sulfur</keyword>
<dbReference type="Pfam" id="PF00175">
    <property type="entry name" value="NAD_binding_1"/>
    <property type="match status" value="1"/>
</dbReference>
<proteinExistence type="predicted"/>
<dbReference type="PRINTS" id="PR00410">
    <property type="entry name" value="PHEHYDRXLASE"/>
</dbReference>
<dbReference type="CDD" id="cd06187">
    <property type="entry name" value="O2ase_reductase_like"/>
    <property type="match status" value="1"/>
</dbReference>
<evidence type="ECO:0000256" key="3">
    <source>
        <dbReference type="ARBA" id="ARBA00023014"/>
    </source>
</evidence>
<dbReference type="InterPro" id="IPR008333">
    <property type="entry name" value="Cbr1-like_FAD-bd_dom"/>
</dbReference>
<dbReference type="PANTHER" id="PTHR47354:SF5">
    <property type="entry name" value="PROTEIN RFBI"/>
    <property type="match status" value="1"/>
</dbReference>
<organism evidence="6">
    <name type="scientific">Rhodococcus ruber</name>
    <dbReference type="NCBI Taxonomy" id="1830"/>
    <lineage>
        <taxon>Bacteria</taxon>
        <taxon>Bacillati</taxon>
        <taxon>Actinomycetota</taxon>
        <taxon>Actinomycetes</taxon>
        <taxon>Mycobacteriales</taxon>
        <taxon>Nocardiaceae</taxon>
        <taxon>Rhodococcus</taxon>
    </lineage>
</organism>
<dbReference type="Gene3D" id="2.40.30.10">
    <property type="entry name" value="Translation factors"/>
    <property type="match status" value="1"/>
</dbReference>
<dbReference type="GO" id="GO:0016491">
    <property type="term" value="F:oxidoreductase activity"/>
    <property type="evidence" value="ECO:0007669"/>
    <property type="project" value="InterPro"/>
</dbReference>
<dbReference type="InterPro" id="IPR001709">
    <property type="entry name" value="Flavoprot_Pyr_Nucl_cyt_Rdtase"/>
</dbReference>
<dbReference type="InterPro" id="IPR017927">
    <property type="entry name" value="FAD-bd_FR_type"/>
</dbReference>
<sequence length="286" mass="30875">MFHSGDRRRTPLEWGHPSRSSPGSHTMQPAGQSLHARDTTATVVEHHRLRHDVAVVRLEADTMVPFAPGQYVDVTVPQHPRLPRRLSPALPPSLDGKLEFHVRTVPGGWVSGTIVAGTRPGDVWTIGAPQGGTLHVDDSGRIVIMVAGGTGLAPLRALILDVARRPDPPQTFLFVGGRSPRDLYAADMLILLAEALPWLTVVPVVESVEDPEFGDEWYERIVAHVGDAGFHPDDLLEGSLDEVVTSYGAFGDHQVLVCGSAAMVRATLHELTGTGTPAGNIRFDPY</sequence>
<feature type="region of interest" description="Disordered" evidence="4">
    <location>
        <begin position="1"/>
        <end position="36"/>
    </location>
</feature>
<dbReference type="SUPFAM" id="SSF63380">
    <property type="entry name" value="Riboflavin synthase domain-like"/>
    <property type="match status" value="1"/>
</dbReference>
<comment type="cofactor">
    <cofactor evidence="1">
        <name>FAD</name>
        <dbReference type="ChEBI" id="CHEBI:57692"/>
    </cofactor>
</comment>
<evidence type="ECO:0000256" key="2">
    <source>
        <dbReference type="ARBA" id="ARBA00022714"/>
    </source>
</evidence>
<dbReference type="InterPro" id="IPR039261">
    <property type="entry name" value="FNR_nucleotide-bd"/>
</dbReference>
<dbReference type="InterPro" id="IPR017938">
    <property type="entry name" value="Riboflavin_synthase-like_b-brl"/>
</dbReference>
<dbReference type="Gene3D" id="3.40.50.80">
    <property type="entry name" value="Nucleotide-binding domain of ferredoxin-NADP reductase (FNR) module"/>
    <property type="match status" value="1"/>
</dbReference>
<dbReference type="PANTHER" id="PTHR47354">
    <property type="entry name" value="NADH OXIDOREDUCTASE HCR"/>
    <property type="match status" value="1"/>
</dbReference>
<dbReference type="SUPFAM" id="SSF52343">
    <property type="entry name" value="Ferredoxin reductase-like, C-terminal NADP-linked domain"/>
    <property type="match status" value="1"/>
</dbReference>
<name>I0B6I7_9NOCA</name>
<keyword evidence="2" id="KW-0408">Iron</keyword>
<dbReference type="PRINTS" id="PR00371">
    <property type="entry name" value="FPNCR"/>
</dbReference>
<evidence type="ECO:0000256" key="1">
    <source>
        <dbReference type="ARBA" id="ARBA00001974"/>
    </source>
</evidence>
<feature type="compositionally biased region" description="Basic and acidic residues" evidence="4">
    <location>
        <begin position="1"/>
        <end position="11"/>
    </location>
</feature>
<dbReference type="AlphaFoldDB" id="I0B6I7"/>
<dbReference type="PROSITE" id="PS51384">
    <property type="entry name" value="FAD_FR"/>
    <property type="match status" value="1"/>
</dbReference>
<dbReference type="InterPro" id="IPR050415">
    <property type="entry name" value="MRET"/>
</dbReference>
<dbReference type="EMBL" id="JQ083439">
    <property type="protein sequence ID" value="AFH57396.1"/>
    <property type="molecule type" value="Genomic_DNA"/>
</dbReference>
<protein>
    <submittedName>
        <fullName evidence="6">Putative oxidoreductase</fullName>
    </submittedName>
</protein>
<keyword evidence="2" id="KW-0001">2Fe-2S</keyword>
<evidence type="ECO:0000259" key="5">
    <source>
        <dbReference type="PROSITE" id="PS51384"/>
    </source>
</evidence>
<reference evidence="6" key="2">
    <citation type="submission" date="2011-11" db="EMBL/GenBank/DDBJ databases">
        <title>Characterization of 3-Ketosteroid Delta1-dehydrogenases in Rhodococcus ruber.</title>
        <authorList>
            <person name="Fernandez de las Heras L."/>
            <person name="Navarro Llorens J.M."/>
            <person name="van der Geize R."/>
            <person name="Drzyzga O."/>
            <person name="Perera J."/>
        </authorList>
    </citation>
    <scope>NUCLEOTIDE SEQUENCE</scope>
    <source>
        <strain evidence="6">Chol-4</strain>
    </source>
</reference>
<reference evidence="6" key="1">
    <citation type="journal article" date="2009" name="Curr. Microbiol.">
        <title>Morphological, physiological, and molecular characterization of a newly isolated steroid-degrading actinomycete, identified as rhodococcus ruber strain Chol-4.</title>
        <authorList>
            <person name="Fernandez de Las Heras L."/>
            <person name="Garcia Fernandez E."/>
            <person name="Maria Navarro Llorens J."/>
            <person name="Perera J."/>
            <person name="Drzyzga O."/>
        </authorList>
    </citation>
    <scope>NUCLEOTIDE SEQUENCE</scope>
    <source>
        <strain evidence="6">Chol-4</strain>
    </source>
</reference>
<feature type="compositionally biased region" description="Polar residues" evidence="4">
    <location>
        <begin position="18"/>
        <end position="31"/>
    </location>
</feature>
<dbReference type="GO" id="GO:0051537">
    <property type="term" value="F:2 iron, 2 sulfur cluster binding"/>
    <property type="evidence" value="ECO:0007669"/>
    <property type="project" value="UniProtKB-KW"/>
</dbReference>
<evidence type="ECO:0000313" key="6">
    <source>
        <dbReference type="EMBL" id="AFH57396.1"/>
    </source>
</evidence>
<keyword evidence="2" id="KW-0479">Metal-binding</keyword>
<dbReference type="InterPro" id="IPR001433">
    <property type="entry name" value="OxRdtase_FAD/NAD-bd"/>
</dbReference>